<dbReference type="Proteomes" id="UP001445076">
    <property type="component" value="Unassembled WGS sequence"/>
</dbReference>
<evidence type="ECO:0000313" key="5">
    <source>
        <dbReference type="Proteomes" id="UP001445076"/>
    </source>
</evidence>
<evidence type="ECO:0000259" key="3">
    <source>
        <dbReference type="PROSITE" id="PS51259"/>
    </source>
</evidence>
<dbReference type="InterPro" id="IPR014772">
    <property type="entry name" value="Munc13_dom-2"/>
</dbReference>
<dbReference type="InterPro" id="IPR035892">
    <property type="entry name" value="C2_domain_sf"/>
</dbReference>
<comment type="similarity">
    <text evidence="1">Belongs to the unc-13 family.</text>
</comment>
<dbReference type="InterPro" id="IPR052095">
    <property type="entry name" value="UNC-13_domain"/>
</dbReference>
<evidence type="ECO:0000256" key="1">
    <source>
        <dbReference type="ARBA" id="ARBA00005823"/>
    </source>
</evidence>
<dbReference type="GO" id="GO:0006887">
    <property type="term" value="P:exocytosis"/>
    <property type="evidence" value="ECO:0007669"/>
    <property type="project" value="UniProtKB-KW"/>
</dbReference>
<comment type="caution">
    <text evidence="4">The sequence shown here is derived from an EMBL/GenBank/DDBJ whole genome shotgun (WGS) entry which is preliminary data.</text>
</comment>
<feature type="non-terminal residue" evidence="4">
    <location>
        <position position="187"/>
    </location>
</feature>
<feature type="domain" description="MHD2" evidence="3">
    <location>
        <begin position="18"/>
        <end position="127"/>
    </location>
</feature>
<dbReference type="AlphaFoldDB" id="A0AAW0W8N8"/>
<reference evidence="4 5" key="1">
    <citation type="journal article" date="2024" name="BMC Genomics">
        <title>Genome assembly of redclaw crayfish (Cherax quadricarinatus) provides insights into its immune adaptation and hypoxia tolerance.</title>
        <authorList>
            <person name="Liu Z."/>
            <person name="Zheng J."/>
            <person name="Li H."/>
            <person name="Fang K."/>
            <person name="Wang S."/>
            <person name="He J."/>
            <person name="Zhou D."/>
            <person name="Weng S."/>
            <person name="Chi M."/>
            <person name="Gu Z."/>
            <person name="He J."/>
            <person name="Li F."/>
            <person name="Wang M."/>
        </authorList>
    </citation>
    <scope>NUCLEOTIDE SEQUENCE [LARGE SCALE GENOMIC DNA]</scope>
    <source>
        <strain evidence="4">ZL_2023a</strain>
    </source>
</reference>
<dbReference type="SUPFAM" id="SSF49562">
    <property type="entry name" value="C2 domain (Calcium/lipid-binding domain, CaLB)"/>
    <property type="match status" value="1"/>
</dbReference>
<keyword evidence="5" id="KW-1185">Reference proteome</keyword>
<gene>
    <name evidence="4" type="ORF">OTU49_010350</name>
</gene>
<keyword evidence="2" id="KW-0268">Exocytosis</keyword>
<dbReference type="PROSITE" id="PS51259">
    <property type="entry name" value="MHD2"/>
    <property type="match status" value="1"/>
</dbReference>
<protein>
    <recommendedName>
        <fullName evidence="3">MHD2 domain-containing protein</fullName>
    </recommendedName>
</protein>
<accession>A0AAW0W8N8</accession>
<dbReference type="EMBL" id="JARKIK010000080">
    <property type="protein sequence ID" value="KAK8726037.1"/>
    <property type="molecule type" value="Genomic_DNA"/>
</dbReference>
<proteinExistence type="inferred from homology"/>
<dbReference type="Pfam" id="PF00168">
    <property type="entry name" value="C2"/>
    <property type="match status" value="1"/>
</dbReference>
<dbReference type="Gene3D" id="1.20.58.1100">
    <property type="match status" value="1"/>
</dbReference>
<organism evidence="4 5">
    <name type="scientific">Cherax quadricarinatus</name>
    <name type="common">Australian red claw crayfish</name>
    <dbReference type="NCBI Taxonomy" id="27406"/>
    <lineage>
        <taxon>Eukaryota</taxon>
        <taxon>Metazoa</taxon>
        <taxon>Ecdysozoa</taxon>
        <taxon>Arthropoda</taxon>
        <taxon>Crustacea</taxon>
        <taxon>Multicrustacea</taxon>
        <taxon>Malacostraca</taxon>
        <taxon>Eumalacostraca</taxon>
        <taxon>Eucarida</taxon>
        <taxon>Decapoda</taxon>
        <taxon>Pleocyemata</taxon>
        <taxon>Astacidea</taxon>
        <taxon>Parastacoidea</taxon>
        <taxon>Parastacidae</taxon>
        <taxon>Cherax</taxon>
    </lineage>
</organism>
<name>A0AAW0W8N8_CHEQU</name>
<dbReference type="PANTHER" id="PTHR45999:SF4">
    <property type="entry name" value="UNC-13-4A, ISOFORM B"/>
    <property type="match status" value="1"/>
</dbReference>
<dbReference type="Gene3D" id="2.60.40.150">
    <property type="entry name" value="C2 domain"/>
    <property type="match status" value="1"/>
</dbReference>
<dbReference type="GO" id="GO:0099503">
    <property type="term" value="C:secretory vesicle"/>
    <property type="evidence" value="ECO:0007669"/>
    <property type="project" value="TreeGrafter"/>
</dbReference>
<evidence type="ECO:0000256" key="2">
    <source>
        <dbReference type="ARBA" id="ARBA00022483"/>
    </source>
</evidence>
<evidence type="ECO:0000313" key="4">
    <source>
        <dbReference type="EMBL" id="KAK8726037.1"/>
    </source>
</evidence>
<dbReference type="InterPro" id="IPR000008">
    <property type="entry name" value="C2_dom"/>
</dbReference>
<dbReference type="PANTHER" id="PTHR45999">
    <property type="entry name" value="UNC-13-4A, ISOFORM B"/>
    <property type="match status" value="1"/>
</dbReference>
<sequence length="187" mass="21621">MQKDVFHLAWSPDSLPAEEAVRPLLERLYASLSTYSATLLKNNLDRLLHLLWLAVLSALHEQIGKDSEEKQEAFFVRLYDALELLRAFFHAHGRGLDGNTLMGLEYSALERQLRLHKTSTEALIETYHLERLLVQERTELQEYGSLFVRVYFNHDSLCVEVLQARNLIPLDPNGFSDPFVVIEMLPR</sequence>